<accession>A0A4Y2KA36</accession>
<proteinExistence type="predicted"/>
<sequence length="101" mass="11625">MQNKLLRILSNAPWFVRNDFIHRDLKIKKIDEHIKDISRKFFTSLASSKNPTIAEQIKYTKNDGKYSVPYTGLPNGLSHLNRSNLGHSFFSSLLASYLQSL</sequence>
<keyword evidence="2" id="KW-1185">Reference proteome</keyword>
<dbReference type="AlphaFoldDB" id="A0A4Y2KA36"/>
<evidence type="ECO:0000313" key="1">
    <source>
        <dbReference type="EMBL" id="GBM99270.1"/>
    </source>
</evidence>
<name>A0A4Y2KA36_ARAVE</name>
<comment type="caution">
    <text evidence="1">The sequence shown here is derived from an EMBL/GenBank/DDBJ whole genome shotgun (WGS) entry which is preliminary data.</text>
</comment>
<evidence type="ECO:0008006" key="3">
    <source>
        <dbReference type="Google" id="ProtNLM"/>
    </source>
</evidence>
<dbReference type="Proteomes" id="UP000499080">
    <property type="component" value="Unassembled WGS sequence"/>
</dbReference>
<dbReference type="OrthoDB" id="6587128at2759"/>
<protein>
    <recommendedName>
        <fullName evidence="3">RNA-directed DNA polymerase from mobile element jockey</fullName>
    </recommendedName>
</protein>
<reference evidence="1 2" key="1">
    <citation type="journal article" date="2019" name="Sci. Rep.">
        <title>Orb-weaving spider Araneus ventricosus genome elucidates the spidroin gene catalogue.</title>
        <authorList>
            <person name="Kono N."/>
            <person name="Nakamura H."/>
            <person name="Ohtoshi R."/>
            <person name="Moran D.A.P."/>
            <person name="Shinohara A."/>
            <person name="Yoshida Y."/>
            <person name="Fujiwara M."/>
            <person name="Mori M."/>
            <person name="Tomita M."/>
            <person name="Arakawa K."/>
        </authorList>
    </citation>
    <scope>NUCLEOTIDE SEQUENCE [LARGE SCALE GENOMIC DNA]</scope>
</reference>
<organism evidence="1 2">
    <name type="scientific">Araneus ventricosus</name>
    <name type="common">Orbweaver spider</name>
    <name type="synonym">Epeira ventricosa</name>
    <dbReference type="NCBI Taxonomy" id="182803"/>
    <lineage>
        <taxon>Eukaryota</taxon>
        <taxon>Metazoa</taxon>
        <taxon>Ecdysozoa</taxon>
        <taxon>Arthropoda</taxon>
        <taxon>Chelicerata</taxon>
        <taxon>Arachnida</taxon>
        <taxon>Araneae</taxon>
        <taxon>Araneomorphae</taxon>
        <taxon>Entelegynae</taxon>
        <taxon>Araneoidea</taxon>
        <taxon>Araneidae</taxon>
        <taxon>Araneus</taxon>
    </lineage>
</organism>
<evidence type="ECO:0000313" key="2">
    <source>
        <dbReference type="Proteomes" id="UP000499080"/>
    </source>
</evidence>
<gene>
    <name evidence="1" type="ORF">AVEN_80603_1</name>
</gene>
<dbReference type="EMBL" id="BGPR01004403">
    <property type="protein sequence ID" value="GBM99270.1"/>
    <property type="molecule type" value="Genomic_DNA"/>
</dbReference>